<dbReference type="EMBL" id="FZOL01000037">
    <property type="protein sequence ID" value="SNT30436.1"/>
    <property type="molecule type" value="Genomic_DNA"/>
</dbReference>
<dbReference type="SMART" id="SM00382">
    <property type="entry name" value="AAA"/>
    <property type="match status" value="1"/>
</dbReference>
<dbReference type="NCBIfam" id="TIGR02329">
    <property type="entry name" value="propionate_PrpR"/>
    <property type="match status" value="1"/>
</dbReference>
<dbReference type="PROSITE" id="PS50045">
    <property type="entry name" value="SIGMA54_INTERACT_4"/>
    <property type="match status" value="1"/>
</dbReference>
<gene>
    <name evidence="7" type="ORF">SAMN05444352_13724</name>
</gene>
<evidence type="ECO:0000313" key="8">
    <source>
        <dbReference type="Proteomes" id="UP000198407"/>
    </source>
</evidence>
<dbReference type="GO" id="GO:0005524">
    <property type="term" value="F:ATP binding"/>
    <property type="evidence" value="ECO:0007669"/>
    <property type="project" value="UniProtKB-KW"/>
</dbReference>
<dbReference type="InterPro" id="IPR012704">
    <property type="entry name" value="Sig_transdc_resp-reg_PrpR"/>
</dbReference>
<dbReference type="InterPro" id="IPR002197">
    <property type="entry name" value="HTH_Fis"/>
</dbReference>
<dbReference type="CDD" id="cd00009">
    <property type="entry name" value="AAA"/>
    <property type="match status" value="1"/>
</dbReference>
<dbReference type="GO" id="GO:0005737">
    <property type="term" value="C:cytoplasm"/>
    <property type="evidence" value="ECO:0007669"/>
    <property type="project" value="InterPro"/>
</dbReference>
<dbReference type="Gene3D" id="3.40.50.300">
    <property type="entry name" value="P-loop containing nucleotide triphosphate hydrolases"/>
    <property type="match status" value="1"/>
</dbReference>
<dbReference type="SUPFAM" id="SSF52540">
    <property type="entry name" value="P-loop containing nucleoside triphosphate hydrolases"/>
    <property type="match status" value="1"/>
</dbReference>
<dbReference type="RefSeq" id="WP_042129250.1">
    <property type="nucleotide sequence ID" value="NZ_FZOL01000037.1"/>
</dbReference>
<sequence length="650" mass="71798">MHSPTAQVVVLISHLQRPRQRSRLAHMVSGLMADYPDTHIEVLDTSVTEALQTARELEQLGAVDVFICAGATGAYLRKHLTRPVLTMHIGEGDLLRALGQAREHSSHVALLSYNRINHDLQAMSALFTVQVHQAAYTTLEEARQAVEQAARLGCRSLIGSSTVVELAEQEGLYGVLSLSEDTVRKALDEALGILDSQRIEVAKRRHLNAVLQHIPTGVAAIDTQGLVQSLNPALAQLLDMPLNAALGRPLQQLCPELDPQQALRDGGGEENRVIRLGSHAVVSNLLPTLENGERTGLVLTCQDITAVQRADQRIRSMRRPGAFTARYQLEQLVGDSRANREMLQLAKRFAASHSTILITGESGTGKELLAQGIHNESARRQGPFVAINCAAFPESLLESELFGYEEGAFSGSRKGGKPGLFETAHRGTLFLDEIGDMPVSLQTRLLRVLQEREVLRLGGTEPIAIDVRIIAATHQDLRSALEEGEFRNDLYYRLNILRLRTTPLRERPEDIASIARGIGQRLLVQGQPPRAAEIPGALLPYLTRYAWPGNVRELENVIERAMLSARELLNEHGLDEHYLARVLPELCEDRPAAPARKKTPRETDLHSIGKAAQLRHVQETLDSCQGNLDEAARRLGISRTTLWRRLRAES</sequence>
<dbReference type="SUPFAM" id="SSF46689">
    <property type="entry name" value="Homeodomain-like"/>
    <property type="match status" value="1"/>
</dbReference>
<dbReference type="GO" id="GO:0006355">
    <property type="term" value="P:regulation of DNA-templated transcription"/>
    <property type="evidence" value="ECO:0007669"/>
    <property type="project" value="InterPro"/>
</dbReference>
<evidence type="ECO:0000256" key="1">
    <source>
        <dbReference type="ARBA" id="ARBA00022741"/>
    </source>
</evidence>
<dbReference type="GO" id="GO:0043565">
    <property type="term" value="F:sequence-specific DNA binding"/>
    <property type="evidence" value="ECO:0007669"/>
    <property type="project" value="InterPro"/>
</dbReference>
<name>A0A239LIL6_9PSED</name>
<dbReference type="GO" id="GO:0000156">
    <property type="term" value="F:phosphorelay response regulator activity"/>
    <property type="evidence" value="ECO:0007669"/>
    <property type="project" value="InterPro"/>
</dbReference>
<dbReference type="STRING" id="1215104.GCA_000730585_00735"/>
<evidence type="ECO:0000259" key="6">
    <source>
        <dbReference type="PROSITE" id="PS50112"/>
    </source>
</evidence>
<keyword evidence="2" id="KW-0067">ATP-binding</keyword>
<dbReference type="InterPro" id="IPR025944">
    <property type="entry name" value="Sigma_54_int_dom_CS"/>
</dbReference>
<dbReference type="PROSITE" id="PS00688">
    <property type="entry name" value="SIGMA54_INTERACT_3"/>
    <property type="match status" value="1"/>
</dbReference>
<keyword evidence="8" id="KW-1185">Reference proteome</keyword>
<evidence type="ECO:0000256" key="4">
    <source>
        <dbReference type="ARBA" id="ARBA00023163"/>
    </source>
</evidence>
<dbReference type="InterPro" id="IPR010524">
    <property type="entry name" value="Sig_transdc_resp-reg_PrpR_N"/>
</dbReference>
<dbReference type="InterPro" id="IPR027417">
    <property type="entry name" value="P-loop_NTPase"/>
</dbReference>
<dbReference type="GO" id="GO:0019629">
    <property type="term" value="P:propionate catabolic process, 2-methylcitrate cycle"/>
    <property type="evidence" value="ECO:0007669"/>
    <property type="project" value="InterPro"/>
</dbReference>
<proteinExistence type="predicted"/>
<dbReference type="SMART" id="SM00091">
    <property type="entry name" value="PAS"/>
    <property type="match status" value="1"/>
</dbReference>
<organism evidence="7 8">
    <name type="scientific">Pseudomonas japonica</name>
    <dbReference type="NCBI Taxonomy" id="256466"/>
    <lineage>
        <taxon>Bacteria</taxon>
        <taxon>Pseudomonadati</taxon>
        <taxon>Pseudomonadota</taxon>
        <taxon>Gammaproteobacteria</taxon>
        <taxon>Pseudomonadales</taxon>
        <taxon>Pseudomonadaceae</taxon>
        <taxon>Pseudomonas</taxon>
    </lineage>
</organism>
<dbReference type="InterPro" id="IPR000014">
    <property type="entry name" value="PAS"/>
</dbReference>
<dbReference type="InterPro" id="IPR009057">
    <property type="entry name" value="Homeodomain-like_sf"/>
</dbReference>
<dbReference type="InterPro" id="IPR058031">
    <property type="entry name" value="AAA_lid_NorR"/>
</dbReference>
<accession>A0A239LIL6</accession>
<dbReference type="NCBIfam" id="TIGR00229">
    <property type="entry name" value="sensory_box"/>
    <property type="match status" value="1"/>
</dbReference>
<dbReference type="Gene3D" id="3.30.450.20">
    <property type="entry name" value="PAS domain"/>
    <property type="match status" value="1"/>
</dbReference>
<dbReference type="CDD" id="cd00130">
    <property type="entry name" value="PAS"/>
    <property type="match status" value="1"/>
</dbReference>
<dbReference type="Pfam" id="PF25601">
    <property type="entry name" value="AAA_lid_14"/>
    <property type="match status" value="1"/>
</dbReference>
<dbReference type="PROSITE" id="PS50112">
    <property type="entry name" value="PAS"/>
    <property type="match status" value="1"/>
</dbReference>
<dbReference type="SUPFAM" id="SSF159800">
    <property type="entry name" value="PrpR receptor domain-like"/>
    <property type="match status" value="1"/>
</dbReference>
<dbReference type="Gene3D" id="3.40.50.2300">
    <property type="match status" value="1"/>
</dbReference>
<evidence type="ECO:0000259" key="5">
    <source>
        <dbReference type="PROSITE" id="PS50045"/>
    </source>
</evidence>
<reference evidence="8" key="1">
    <citation type="submission" date="2017-06" db="EMBL/GenBank/DDBJ databases">
        <authorList>
            <person name="Varghese N."/>
            <person name="Submissions S."/>
        </authorList>
    </citation>
    <scope>NUCLEOTIDE SEQUENCE [LARGE SCALE GENOMIC DNA]</scope>
    <source>
        <strain evidence="8">DSM 22348</strain>
    </source>
</reference>
<keyword evidence="4" id="KW-0804">Transcription</keyword>
<dbReference type="Pfam" id="PF00158">
    <property type="entry name" value="Sigma54_activat"/>
    <property type="match status" value="1"/>
</dbReference>
<keyword evidence="1" id="KW-0547">Nucleotide-binding</keyword>
<feature type="domain" description="PAS" evidence="6">
    <location>
        <begin position="203"/>
        <end position="256"/>
    </location>
</feature>
<dbReference type="Proteomes" id="UP000198407">
    <property type="component" value="Unassembled WGS sequence"/>
</dbReference>
<dbReference type="PANTHER" id="PTHR32071:SF81">
    <property type="entry name" value="PROPIONATE CATABOLISM OPERON REGULATORY PROTEIN"/>
    <property type="match status" value="1"/>
</dbReference>
<feature type="domain" description="Sigma-54 factor interaction" evidence="5">
    <location>
        <begin position="332"/>
        <end position="563"/>
    </location>
</feature>
<dbReference type="Gene3D" id="1.10.10.60">
    <property type="entry name" value="Homeodomain-like"/>
    <property type="match status" value="1"/>
</dbReference>
<dbReference type="InterPro" id="IPR003593">
    <property type="entry name" value="AAA+_ATPase"/>
</dbReference>
<dbReference type="InterPro" id="IPR002078">
    <property type="entry name" value="Sigma_54_int"/>
</dbReference>
<dbReference type="Pfam" id="PF00989">
    <property type="entry name" value="PAS"/>
    <property type="match status" value="1"/>
</dbReference>
<dbReference type="OrthoDB" id="9804019at2"/>
<dbReference type="Gene3D" id="3.40.50.10660">
    <property type="entry name" value="PrpR receptor domain-like"/>
    <property type="match status" value="1"/>
</dbReference>
<dbReference type="Pfam" id="PF02954">
    <property type="entry name" value="HTH_8"/>
    <property type="match status" value="1"/>
</dbReference>
<dbReference type="Gene3D" id="1.10.8.60">
    <property type="match status" value="1"/>
</dbReference>
<dbReference type="InterPro" id="IPR025662">
    <property type="entry name" value="Sigma_54_int_dom_ATP-bd_1"/>
</dbReference>
<dbReference type="PROSITE" id="PS00675">
    <property type="entry name" value="SIGMA54_INTERACT_1"/>
    <property type="match status" value="1"/>
</dbReference>
<dbReference type="InterPro" id="IPR035965">
    <property type="entry name" value="PAS-like_dom_sf"/>
</dbReference>
<keyword evidence="3" id="KW-0805">Transcription regulation</keyword>
<protein>
    <submittedName>
        <fullName evidence="7">Transcriptional regulator, propionate catabolism operon regulatory protein</fullName>
    </submittedName>
</protein>
<dbReference type="Pfam" id="PF06506">
    <property type="entry name" value="PrpR_N"/>
    <property type="match status" value="1"/>
</dbReference>
<evidence type="ECO:0000313" key="7">
    <source>
        <dbReference type="EMBL" id="SNT30436.1"/>
    </source>
</evidence>
<dbReference type="PRINTS" id="PR01590">
    <property type="entry name" value="HTHFIS"/>
</dbReference>
<evidence type="ECO:0000256" key="3">
    <source>
        <dbReference type="ARBA" id="ARBA00023015"/>
    </source>
</evidence>
<dbReference type="FunFam" id="3.40.50.300:FF:000006">
    <property type="entry name" value="DNA-binding transcriptional regulator NtrC"/>
    <property type="match status" value="1"/>
</dbReference>
<dbReference type="InterPro" id="IPR013767">
    <property type="entry name" value="PAS_fold"/>
</dbReference>
<dbReference type="PANTHER" id="PTHR32071">
    <property type="entry name" value="TRANSCRIPTIONAL REGULATORY PROTEIN"/>
    <property type="match status" value="1"/>
</dbReference>
<evidence type="ECO:0000256" key="2">
    <source>
        <dbReference type="ARBA" id="ARBA00022840"/>
    </source>
</evidence>
<dbReference type="SUPFAM" id="SSF55785">
    <property type="entry name" value="PYP-like sensor domain (PAS domain)"/>
    <property type="match status" value="1"/>
</dbReference>
<dbReference type="AlphaFoldDB" id="A0A239LIL6"/>